<keyword evidence="4 7" id="KW-1133">Transmembrane helix</keyword>
<evidence type="ECO:0000256" key="6">
    <source>
        <dbReference type="ARBA" id="ARBA00023284"/>
    </source>
</evidence>
<dbReference type="AlphaFoldDB" id="A0A098LCB4"/>
<evidence type="ECO:0000256" key="2">
    <source>
        <dbReference type="ARBA" id="ARBA00022692"/>
    </source>
</evidence>
<evidence type="ECO:0000256" key="4">
    <source>
        <dbReference type="ARBA" id="ARBA00022989"/>
    </source>
</evidence>
<keyword evidence="6" id="KW-0676">Redox-active center</keyword>
<keyword evidence="2 7" id="KW-0812">Transmembrane</keyword>
<feature type="transmembrane region" description="Helical" evidence="7">
    <location>
        <begin position="149"/>
        <end position="167"/>
    </location>
</feature>
<dbReference type="InterPro" id="IPR017937">
    <property type="entry name" value="Thioredoxin_CS"/>
</dbReference>
<evidence type="ECO:0000313" key="9">
    <source>
        <dbReference type="EMBL" id="GAL84610.1"/>
    </source>
</evidence>
<dbReference type="GO" id="GO:0015035">
    <property type="term" value="F:protein-disulfide reductase activity"/>
    <property type="evidence" value="ECO:0007669"/>
    <property type="project" value="TreeGrafter"/>
</dbReference>
<evidence type="ECO:0000313" key="10">
    <source>
        <dbReference type="Proteomes" id="UP000030185"/>
    </source>
</evidence>
<comment type="caution">
    <text evidence="9">The sequence shown here is derived from an EMBL/GenBank/DDBJ whole genome shotgun (WGS) entry which is preliminary data.</text>
</comment>
<dbReference type="OrthoDB" id="9811036at2"/>
<dbReference type="EMBL" id="BBLT01000003">
    <property type="protein sequence ID" value="GAL84610.1"/>
    <property type="molecule type" value="Genomic_DNA"/>
</dbReference>
<dbReference type="InterPro" id="IPR036249">
    <property type="entry name" value="Thioredoxin-like_sf"/>
</dbReference>
<feature type="transmembrane region" description="Helical" evidence="7">
    <location>
        <begin position="263"/>
        <end position="284"/>
    </location>
</feature>
<evidence type="ECO:0000256" key="3">
    <source>
        <dbReference type="ARBA" id="ARBA00022748"/>
    </source>
</evidence>
<dbReference type="GO" id="GO:0016020">
    <property type="term" value="C:membrane"/>
    <property type="evidence" value="ECO:0007669"/>
    <property type="project" value="UniProtKB-SubCell"/>
</dbReference>
<dbReference type="PANTHER" id="PTHR32234:SF0">
    <property type="entry name" value="THIOL:DISULFIDE INTERCHANGE PROTEIN DSBD"/>
    <property type="match status" value="1"/>
</dbReference>
<dbReference type="Pfam" id="PF13899">
    <property type="entry name" value="Thioredoxin_7"/>
    <property type="match status" value="1"/>
</dbReference>
<accession>A0A098LCB4</accession>
<dbReference type="SUPFAM" id="SSF52833">
    <property type="entry name" value="Thioredoxin-like"/>
    <property type="match status" value="1"/>
</dbReference>
<dbReference type="eggNOG" id="COG4232">
    <property type="taxonomic scope" value="Bacteria"/>
</dbReference>
<feature type="transmembrane region" description="Helical" evidence="7">
    <location>
        <begin position="221"/>
        <end position="243"/>
    </location>
</feature>
<reference evidence="9 10" key="1">
    <citation type="submission" date="2014-09" db="EMBL/GenBank/DDBJ databases">
        <title>Sporocytophaga myxococcoides PG-01 genome sequencing.</title>
        <authorList>
            <person name="Liu L."/>
            <person name="Gao P.J."/>
            <person name="Chen G.J."/>
            <person name="Wang L.S."/>
        </authorList>
    </citation>
    <scope>NUCLEOTIDE SEQUENCE [LARGE SCALE GENOMIC DNA]</scope>
    <source>
        <strain evidence="9 10">PG-01</strain>
    </source>
</reference>
<evidence type="ECO:0000256" key="7">
    <source>
        <dbReference type="SAM" id="Phobius"/>
    </source>
</evidence>
<gene>
    <name evidence="9" type="ORF">MYP_1838</name>
</gene>
<feature type="transmembrane region" description="Helical" evidence="7">
    <location>
        <begin position="366"/>
        <end position="387"/>
    </location>
</feature>
<feature type="transmembrane region" description="Helical" evidence="7">
    <location>
        <begin position="296"/>
        <end position="316"/>
    </location>
</feature>
<keyword evidence="10" id="KW-1185">Reference proteome</keyword>
<dbReference type="PROSITE" id="PS00194">
    <property type="entry name" value="THIOREDOXIN_1"/>
    <property type="match status" value="1"/>
</dbReference>
<feature type="transmembrane region" description="Helical" evidence="7">
    <location>
        <begin position="104"/>
        <end position="128"/>
    </location>
</feature>
<dbReference type="Proteomes" id="UP000030185">
    <property type="component" value="Unassembled WGS sequence"/>
</dbReference>
<dbReference type="RefSeq" id="WP_052430045.1">
    <property type="nucleotide sequence ID" value="NZ_BBLT01000003.1"/>
</dbReference>
<feature type="transmembrane region" description="Helical" evidence="7">
    <location>
        <begin position="179"/>
        <end position="200"/>
    </location>
</feature>
<evidence type="ECO:0000256" key="5">
    <source>
        <dbReference type="ARBA" id="ARBA00023136"/>
    </source>
</evidence>
<dbReference type="Gene3D" id="3.40.30.10">
    <property type="entry name" value="Glutaredoxin"/>
    <property type="match status" value="1"/>
</dbReference>
<protein>
    <recommendedName>
        <fullName evidence="8">Cytochrome C biogenesis protein transmembrane domain-containing protein</fullName>
    </recommendedName>
</protein>
<organism evidence="9 10">
    <name type="scientific">Sporocytophaga myxococcoides</name>
    <dbReference type="NCBI Taxonomy" id="153721"/>
    <lineage>
        <taxon>Bacteria</taxon>
        <taxon>Pseudomonadati</taxon>
        <taxon>Bacteroidota</taxon>
        <taxon>Cytophagia</taxon>
        <taxon>Cytophagales</taxon>
        <taxon>Cytophagaceae</taxon>
        <taxon>Sporocytophaga</taxon>
    </lineage>
</organism>
<dbReference type="GO" id="GO:0017004">
    <property type="term" value="P:cytochrome complex assembly"/>
    <property type="evidence" value="ECO:0007669"/>
    <property type="project" value="UniProtKB-KW"/>
</dbReference>
<name>A0A098LCB4_9BACT</name>
<proteinExistence type="predicted"/>
<feature type="domain" description="Cytochrome C biogenesis protein transmembrane" evidence="8">
    <location>
        <begin position="106"/>
        <end position="313"/>
    </location>
</feature>
<feature type="transmembrane region" description="Helical" evidence="7">
    <location>
        <begin position="328"/>
        <end position="346"/>
    </location>
</feature>
<dbReference type="STRING" id="153721.MYP_1838"/>
<dbReference type="GO" id="GO:0045454">
    <property type="term" value="P:cell redox homeostasis"/>
    <property type="evidence" value="ECO:0007669"/>
    <property type="project" value="TreeGrafter"/>
</dbReference>
<comment type="subcellular location">
    <subcellularLocation>
        <location evidence="1">Membrane</location>
        <topology evidence="1">Multi-pass membrane protein</topology>
    </subcellularLocation>
</comment>
<evidence type="ECO:0000259" key="8">
    <source>
        <dbReference type="Pfam" id="PF02683"/>
    </source>
</evidence>
<evidence type="ECO:0000256" key="1">
    <source>
        <dbReference type="ARBA" id="ARBA00004141"/>
    </source>
</evidence>
<keyword evidence="5 7" id="KW-0472">Membrane</keyword>
<keyword evidence="3" id="KW-0201">Cytochrome c-type biogenesis</keyword>
<sequence length="582" mass="64954">MGKLKFIKALFFSLLYILPLVSFSQGSPSKEELKKTSEHIEKLIKRDSLNNLIIQELKSQLGGSAKKDSSLYTRTLDKSPAPTALEKLERKLKKRNSGPEQLSLLAYIIISFGAGFIALFTPCVFPMIPMTVTFFTGGKQKRSEGVKKAIIYGLSIILLYFIIGLLFGPALANLLSTHWLPNVIFSAVFVVFALSFLGMFEITLPASIVNKADEQADKGGYYGVFFMAVTLVLVSFSCTAPIVGNILVMAWAEGQILRPALGMLAYATAFAVPFSLFALFPSWLSKLPKSGGWLNVIKVILGYIELALALKFLSIADQVYHWGILDREIYIAIWIVLSALLGYYLLGKYQLPHDSPVEKISVPRLLLAIFAFSFTMYLVPGLFGAPLKLLSGYLPPMSTHDFDLPGIVREYTNSHEAYICDEPKYASSNKKLPHGLNGYYTYEQAIECAKKKNMPLMLDFTGHGCVSCREMEANVWADAEVLKLLSNDFIIASLYVDDRTKLDSSDVFVSILDGKKKTTLGQKNTELQVMRFKNNAQPYYVLIDPFTEELLAEPTAYDPSVTNFLDFLHEAIKNFRADHPKE</sequence>
<dbReference type="Pfam" id="PF02683">
    <property type="entry name" value="DsbD_TM"/>
    <property type="match status" value="1"/>
</dbReference>
<dbReference type="InterPro" id="IPR003834">
    <property type="entry name" value="Cyt_c_assmbl_TM_dom"/>
</dbReference>
<dbReference type="PANTHER" id="PTHR32234">
    <property type="entry name" value="THIOL:DISULFIDE INTERCHANGE PROTEIN DSBD"/>
    <property type="match status" value="1"/>
</dbReference>